<protein>
    <recommendedName>
        <fullName evidence="4">YrhK-like protein</fullName>
    </recommendedName>
</protein>
<reference evidence="3" key="1">
    <citation type="journal article" date="2019" name="Int. J. Syst. Evol. Microbiol.">
        <title>The Global Catalogue of Microorganisms (GCM) 10K type strain sequencing project: providing services to taxonomists for standard genome sequencing and annotation.</title>
        <authorList>
            <consortium name="The Broad Institute Genomics Platform"/>
            <consortium name="The Broad Institute Genome Sequencing Center for Infectious Disease"/>
            <person name="Wu L."/>
            <person name="Ma J."/>
        </authorList>
    </citation>
    <scope>NUCLEOTIDE SEQUENCE [LARGE SCALE GENOMIC DNA]</scope>
    <source>
        <strain evidence="3">CGMCC 1.12477</strain>
    </source>
</reference>
<accession>A0ABW4EBF6</accession>
<dbReference type="EMBL" id="JBHUDD010000012">
    <property type="protein sequence ID" value="MFD1508165.1"/>
    <property type="molecule type" value="Genomic_DNA"/>
</dbReference>
<evidence type="ECO:0000256" key="1">
    <source>
        <dbReference type="SAM" id="Phobius"/>
    </source>
</evidence>
<evidence type="ECO:0000313" key="2">
    <source>
        <dbReference type="EMBL" id="MFD1508165.1"/>
    </source>
</evidence>
<keyword evidence="1" id="KW-1133">Transmembrane helix</keyword>
<keyword evidence="1" id="KW-0472">Membrane</keyword>
<gene>
    <name evidence="2" type="ORF">ACFTOW_01905</name>
</gene>
<organism evidence="2 3">
    <name type="scientific">Lacimonas salitolerans</name>
    <dbReference type="NCBI Taxonomy" id="1323750"/>
    <lineage>
        <taxon>Bacteria</taxon>
        <taxon>Pseudomonadati</taxon>
        <taxon>Pseudomonadota</taxon>
        <taxon>Alphaproteobacteria</taxon>
        <taxon>Rhodobacterales</taxon>
        <taxon>Paracoccaceae</taxon>
        <taxon>Lacimonas</taxon>
    </lineage>
</organism>
<evidence type="ECO:0008006" key="4">
    <source>
        <dbReference type="Google" id="ProtNLM"/>
    </source>
</evidence>
<comment type="caution">
    <text evidence="2">The sequence shown here is derived from an EMBL/GenBank/DDBJ whole genome shotgun (WGS) entry which is preliminary data.</text>
</comment>
<proteinExistence type="predicted"/>
<sequence>MKRKPPPRRRHRSRGELISTFTFLGVGVFFAGETNVLLSEGQRPQAAMMGLFCVLCLAGAARFHIHNLWDLIQSRRR</sequence>
<dbReference type="RefSeq" id="WP_379912521.1">
    <property type="nucleotide sequence ID" value="NZ_JBHUDD010000012.1"/>
</dbReference>
<name>A0ABW4EBF6_9RHOB</name>
<evidence type="ECO:0000313" key="3">
    <source>
        <dbReference type="Proteomes" id="UP001597186"/>
    </source>
</evidence>
<dbReference type="Proteomes" id="UP001597186">
    <property type="component" value="Unassembled WGS sequence"/>
</dbReference>
<feature type="transmembrane region" description="Helical" evidence="1">
    <location>
        <begin position="47"/>
        <end position="69"/>
    </location>
</feature>
<keyword evidence="3" id="KW-1185">Reference proteome</keyword>
<keyword evidence="1" id="KW-0812">Transmembrane</keyword>